<dbReference type="STRING" id="1291742.LOOC260_116620"/>
<protein>
    <submittedName>
        <fullName evidence="3">Carboxylesterase</fullName>
    </submittedName>
</protein>
<evidence type="ECO:0000259" key="2">
    <source>
        <dbReference type="Pfam" id="PF12146"/>
    </source>
</evidence>
<evidence type="ECO:0000313" key="3">
    <source>
        <dbReference type="EMBL" id="BAP86169.1"/>
    </source>
</evidence>
<feature type="domain" description="Serine aminopeptidase S33" evidence="2">
    <location>
        <begin position="15"/>
        <end position="229"/>
    </location>
</feature>
<evidence type="ECO:0000256" key="1">
    <source>
        <dbReference type="PIRSR" id="PIRSR017388-1"/>
    </source>
</evidence>
<dbReference type="Pfam" id="PF12146">
    <property type="entry name" value="Hydrolase_4"/>
    <property type="match status" value="1"/>
</dbReference>
<dbReference type="Proteomes" id="UP000031620">
    <property type="component" value="Chromosome"/>
</dbReference>
<dbReference type="Gene3D" id="3.40.50.1820">
    <property type="entry name" value="alpha/beta hydrolase"/>
    <property type="match status" value="1"/>
</dbReference>
<name>A0A0A1GYT6_9LACO</name>
<dbReference type="InterPro" id="IPR029058">
    <property type="entry name" value="AB_hydrolase_fold"/>
</dbReference>
<dbReference type="InterPro" id="IPR022742">
    <property type="entry name" value="Hydrolase_4"/>
</dbReference>
<dbReference type="RefSeq" id="WP_041094239.1">
    <property type="nucleotide sequence ID" value="NZ_AP014680.1"/>
</dbReference>
<feature type="active site" description="Charge relay system" evidence="1">
    <location>
        <position position="194"/>
    </location>
</feature>
<feature type="active site" description="Nucleophile" evidence="1">
    <location>
        <position position="94"/>
    </location>
</feature>
<reference evidence="3 4" key="1">
    <citation type="submission" date="2014-11" db="EMBL/GenBank/DDBJ databases">
        <title>Complete genome sequence and analysis of Lactobacillus hokkaidonensis LOOC260T.</title>
        <authorList>
            <person name="Tanizawa Y."/>
            <person name="Tohno M."/>
            <person name="Kaminuma E."/>
            <person name="Nakamura Y."/>
            <person name="Arita M."/>
        </authorList>
    </citation>
    <scope>NUCLEOTIDE SEQUENCE [LARGE SCALE GENOMIC DNA]</scope>
    <source>
        <strain evidence="3 4">LOOC260</strain>
    </source>
</reference>
<dbReference type="AlphaFoldDB" id="A0A0A1GYT6"/>
<sequence>MLQKPTSFFFRHGPKAVILLHAYASNSNDMRLLARFLEKDDYSVYAPILTGHATDDPRDIFTQGSPEQWWQDTKGAIEYVRSQGYTQIAIFGLSLGGIFATKALEEDSDLVGGGTFSSPIISAGGSNVAESFPKMAQAQYERQQTDQETKQVNLTWIKEHVSGQLLEIETYTKSIATRLEQINTIFFVGQGGRDEMISSKCGAMLQQRLEQLGKQVDFHFYPDASHVITVNSAHHNLEQDVKNYLKKIF</sequence>
<accession>A0A0A1GYT6</accession>
<organism evidence="3 4">
    <name type="scientific">Paucilactobacillus hokkaidonensis JCM 18461</name>
    <dbReference type="NCBI Taxonomy" id="1291742"/>
    <lineage>
        <taxon>Bacteria</taxon>
        <taxon>Bacillati</taxon>
        <taxon>Bacillota</taxon>
        <taxon>Bacilli</taxon>
        <taxon>Lactobacillales</taxon>
        <taxon>Lactobacillaceae</taxon>
        <taxon>Paucilactobacillus</taxon>
    </lineage>
</organism>
<evidence type="ECO:0000313" key="4">
    <source>
        <dbReference type="Proteomes" id="UP000031620"/>
    </source>
</evidence>
<dbReference type="GO" id="GO:0052689">
    <property type="term" value="F:carboxylic ester hydrolase activity"/>
    <property type="evidence" value="ECO:0007669"/>
    <property type="project" value="InterPro"/>
</dbReference>
<dbReference type="ESTHER" id="9laco-a0a0a1gyt6">
    <property type="family name" value="CarbLipBact_1"/>
</dbReference>
<dbReference type="SUPFAM" id="SSF53474">
    <property type="entry name" value="alpha/beta-Hydrolases"/>
    <property type="match status" value="1"/>
</dbReference>
<gene>
    <name evidence="3" type="ORF">LOOC260_116620</name>
</gene>
<dbReference type="InterPro" id="IPR012354">
    <property type="entry name" value="Esterase_lipase"/>
</dbReference>
<feature type="active site" description="Charge relay system" evidence="1">
    <location>
        <position position="226"/>
    </location>
</feature>
<dbReference type="HOGENOM" id="CLU_076594_2_0_9"/>
<proteinExistence type="predicted"/>
<dbReference type="KEGG" id="lho:LOOC260_116620"/>
<dbReference type="PIRSF" id="PIRSF017388">
    <property type="entry name" value="Esterase_lipase"/>
    <property type="match status" value="1"/>
</dbReference>
<dbReference type="EMBL" id="AP014680">
    <property type="protein sequence ID" value="BAP86169.1"/>
    <property type="molecule type" value="Genomic_DNA"/>
</dbReference>